<feature type="compositionally biased region" description="Polar residues" evidence="5">
    <location>
        <begin position="578"/>
        <end position="588"/>
    </location>
</feature>
<dbReference type="PROSITE" id="PS50023">
    <property type="entry name" value="LIM_DOMAIN_2"/>
    <property type="match status" value="1"/>
</dbReference>
<dbReference type="CDD" id="cd08368">
    <property type="entry name" value="LIM"/>
    <property type="match status" value="1"/>
</dbReference>
<protein>
    <recommendedName>
        <fullName evidence="6">LIM zinc-binding domain-containing protein</fullName>
    </recommendedName>
</protein>
<evidence type="ECO:0000256" key="2">
    <source>
        <dbReference type="ARBA" id="ARBA00022833"/>
    </source>
</evidence>
<sequence>MASKAKKEGAGNAETDRKNVIKQMKVKTTLKTDKSWINQKSAEERTDGNASPLSPQLKSLEGRKIFWSPTSDDKDNRVSSAFRDKDNLTRISSNPVQASNRPSGSRLSTGYIIRGQPLSGTEKTLSSFNGYQKSYTGQTKSASLPRVPPASGYKMSTDTYKKLAPFNTRKSVGDLSDDETFSSEEQTKRTEAASGVLKDASIKERSYVFSAAKRNFETGVQDNNPSQFLAKRVEVKEEPTDKKRETSSKTLSSYLLEDAKCGSPAAGSPKLNHRVISNTVETSISTNKSDIGKITVGKYESGSPKLITRNLNSSSEKAISSIKPESGKITVVQEQSGSPKLMTRNINSSSEKAISSIKPEPGKITVVQEQSETISPSSPKLTTRNTRSTVETNVSTIGSEPGKSNITDYSTGVKKEKSTKVSGDIPKLTSWTTSHVTEYTKPDSRATPGKITVIPDESTAHNTNNGGDLISWSDLDETPSSVQAQDKSEKPKMDSSMIVSSNRPTPRSRDTVTTRVTESRYRDPGSFDNNTNGTSSHTTVSTTRSTDPTYIEYLEGNDSRSTRNKGVFVKEYVDTSENFRSPTHSGSQPDYFGGSEKSSYSSSSYLYSSAPRRVDEGPCTYCGRQIKDCAIIKLDNPSIYCHEYCFKCGICKKQMGDLMDSIFIHRDVVHCESCYEKLF</sequence>
<evidence type="ECO:0000256" key="5">
    <source>
        <dbReference type="SAM" id="MobiDB-lite"/>
    </source>
</evidence>
<feature type="compositionally biased region" description="Polar residues" evidence="5">
    <location>
        <begin position="89"/>
        <end position="108"/>
    </location>
</feature>
<evidence type="ECO:0000256" key="3">
    <source>
        <dbReference type="ARBA" id="ARBA00023038"/>
    </source>
</evidence>
<organism evidence="7 8">
    <name type="scientific">Hymenochirus boettgeri</name>
    <name type="common">Congo dwarf clawed frog</name>
    <dbReference type="NCBI Taxonomy" id="247094"/>
    <lineage>
        <taxon>Eukaryota</taxon>
        <taxon>Metazoa</taxon>
        <taxon>Chordata</taxon>
        <taxon>Craniata</taxon>
        <taxon>Vertebrata</taxon>
        <taxon>Euteleostomi</taxon>
        <taxon>Amphibia</taxon>
        <taxon>Batrachia</taxon>
        <taxon>Anura</taxon>
        <taxon>Pipoidea</taxon>
        <taxon>Pipidae</taxon>
        <taxon>Pipinae</taxon>
        <taxon>Hymenochirus</taxon>
    </lineage>
</organism>
<keyword evidence="3 4" id="KW-0440">LIM domain</keyword>
<evidence type="ECO:0000256" key="1">
    <source>
        <dbReference type="ARBA" id="ARBA00022723"/>
    </source>
</evidence>
<keyword evidence="8" id="KW-1185">Reference proteome</keyword>
<evidence type="ECO:0000313" key="8">
    <source>
        <dbReference type="Proteomes" id="UP000812440"/>
    </source>
</evidence>
<feature type="region of interest" description="Disordered" evidence="5">
    <location>
        <begin position="578"/>
        <end position="597"/>
    </location>
</feature>
<evidence type="ECO:0000313" key="7">
    <source>
        <dbReference type="EMBL" id="KAG8448357.1"/>
    </source>
</evidence>
<dbReference type="Gene3D" id="2.10.110.10">
    <property type="entry name" value="Cysteine Rich Protein"/>
    <property type="match status" value="1"/>
</dbReference>
<dbReference type="EMBL" id="JAACNH010000003">
    <property type="protein sequence ID" value="KAG8448357.1"/>
    <property type="molecule type" value="Genomic_DNA"/>
</dbReference>
<dbReference type="Proteomes" id="UP000812440">
    <property type="component" value="Chromosome 8_10"/>
</dbReference>
<feature type="compositionally biased region" description="Polar residues" evidence="5">
    <location>
        <begin position="332"/>
        <end position="353"/>
    </location>
</feature>
<dbReference type="InterPro" id="IPR052621">
    <property type="entry name" value="Cell_Prolif/Cornif_Regul"/>
</dbReference>
<feature type="region of interest" description="Disordered" evidence="5">
    <location>
        <begin position="329"/>
        <end position="427"/>
    </location>
</feature>
<feature type="domain" description="LIM zinc-binding" evidence="6">
    <location>
        <begin position="617"/>
        <end position="679"/>
    </location>
</feature>
<feature type="compositionally biased region" description="Basic and acidic residues" evidence="5">
    <location>
        <begin position="71"/>
        <end position="88"/>
    </location>
</feature>
<keyword evidence="2 4" id="KW-0862">Zinc</keyword>
<proteinExistence type="predicted"/>
<feature type="region of interest" description="Disordered" evidence="5">
    <location>
        <begin position="1"/>
        <end position="111"/>
    </location>
</feature>
<feature type="region of interest" description="Disordered" evidence="5">
    <location>
        <begin position="220"/>
        <end position="250"/>
    </location>
</feature>
<dbReference type="AlphaFoldDB" id="A0A8T2JYU3"/>
<comment type="caution">
    <text evidence="7">The sequence shown here is derived from an EMBL/GenBank/DDBJ whole genome shotgun (WGS) entry which is preliminary data.</text>
</comment>
<evidence type="ECO:0000259" key="6">
    <source>
        <dbReference type="PROSITE" id="PS50023"/>
    </source>
</evidence>
<feature type="region of interest" description="Disordered" evidence="5">
    <location>
        <begin position="168"/>
        <end position="195"/>
    </location>
</feature>
<name>A0A8T2JYU3_9PIPI</name>
<dbReference type="PROSITE" id="PS00478">
    <property type="entry name" value="LIM_DOMAIN_1"/>
    <property type="match status" value="1"/>
</dbReference>
<dbReference type="InterPro" id="IPR001781">
    <property type="entry name" value="Znf_LIM"/>
</dbReference>
<feature type="compositionally biased region" description="Basic and acidic residues" evidence="5">
    <location>
        <begin position="507"/>
        <end position="525"/>
    </location>
</feature>
<evidence type="ECO:0000256" key="4">
    <source>
        <dbReference type="PROSITE-ProRule" id="PRU00125"/>
    </source>
</evidence>
<feature type="region of interest" description="Disordered" evidence="5">
    <location>
        <begin position="439"/>
        <end position="545"/>
    </location>
</feature>
<dbReference type="GO" id="GO:0046872">
    <property type="term" value="F:metal ion binding"/>
    <property type="evidence" value="ECO:0007669"/>
    <property type="project" value="UniProtKB-KW"/>
</dbReference>
<feature type="compositionally biased region" description="Polar residues" evidence="5">
    <location>
        <begin position="367"/>
        <end position="410"/>
    </location>
</feature>
<feature type="compositionally biased region" description="Basic and acidic residues" evidence="5">
    <location>
        <begin position="1"/>
        <end position="19"/>
    </location>
</feature>
<feature type="compositionally biased region" description="Low complexity" evidence="5">
    <location>
        <begin position="531"/>
        <end position="545"/>
    </location>
</feature>
<feature type="compositionally biased region" description="Polar residues" evidence="5">
    <location>
        <begin position="48"/>
        <end position="57"/>
    </location>
</feature>
<keyword evidence="1 4" id="KW-0479">Metal-binding</keyword>
<reference evidence="7" key="1">
    <citation type="thesis" date="2020" institute="ProQuest LLC" country="789 East Eisenhower Parkway, Ann Arbor, MI, USA">
        <title>Comparative Genomics and Chromosome Evolution.</title>
        <authorList>
            <person name="Mudd A.B."/>
        </authorList>
    </citation>
    <scope>NUCLEOTIDE SEQUENCE</scope>
    <source>
        <strain evidence="7">Female2</strain>
        <tissue evidence="7">Blood</tissue>
    </source>
</reference>
<feature type="compositionally biased region" description="Basic and acidic residues" evidence="5">
    <location>
        <begin position="231"/>
        <end position="247"/>
    </location>
</feature>
<gene>
    <name evidence="7" type="ORF">GDO86_015445</name>
</gene>
<accession>A0A8T2JYU3</accession>
<feature type="compositionally biased region" description="Polar residues" evidence="5">
    <location>
        <begin position="497"/>
        <end position="506"/>
    </location>
</feature>
<dbReference type="PANTHER" id="PTHR15468">
    <property type="entry name" value="ZNF185"/>
    <property type="match status" value="1"/>
</dbReference>
<dbReference type="OrthoDB" id="8909291at2759"/>
<dbReference type="PANTHER" id="PTHR15468:SF2">
    <property type="entry name" value="ZINC FINGER PROTEIN 185"/>
    <property type="match status" value="1"/>
</dbReference>
<dbReference type="SMART" id="SM00132">
    <property type="entry name" value="LIM"/>
    <property type="match status" value="1"/>
</dbReference>